<keyword evidence="6" id="KW-1185">Reference proteome</keyword>
<dbReference type="PANTHER" id="PTHR22604">
    <property type="entry name" value="OXIDOREDUCTASES"/>
    <property type="match status" value="1"/>
</dbReference>
<comment type="similarity">
    <text evidence="1">Belongs to the Gfo/Idh/MocA family.</text>
</comment>
<dbReference type="SUPFAM" id="SSF51735">
    <property type="entry name" value="NAD(P)-binding Rossmann-fold domains"/>
    <property type="match status" value="1"/>
</dbReference>
<gene>
    <name evidence="5" type="ORF">SAMN04487991_0110</name>
</gene>
<accession>A0A1I3IRL6</accession>
<dbReference type="GO" id="GO:0016491">
    <property type="term" value="F:oxidoreductase activity"/>
    <property type="evidence" value="ECO:0007669"/>
    <property type="project" value="UniProtKB-KW"/>
</dbReference>
<dbReference type="Pfam" id="PF01408">
    <property type="entry name" value="GFO_IDH_MocA"/>
    <property type="match status" value="1"/>
</dbReference>
<protein>
    <submittedName>
        <fullName evidence="5">Predicted dehydrogenase</fullName>
    </submittedName>
</protein>
<dbReference type="Gene3D" id="3.40.50.720">
    <property type="entry name" value="NAD(P)-binding Rossmann-like Domain"/>
    <property type="match status" value="1"/>
</dbReference>
<dbReference type="InterPro" id="IPR055170">
    <property type="entry name" value="GFO_IDH_MocA-like_dom"/>
</dbReference>
<organism evidence="5 6">
    <name type="scientific">Celeribacter neptunius</name>
    <dbReference type="NCBI Taxonomy" id="588602"/>
    <lineage>
        <taxon>Bacteria</taxon>
        <taxon>Pseudomonadati</taxon>
        <taxon>Pseudomonadota</taxon>
        <taxon>Alphaproteobacteria</taxon>
        <taxon>Rhodobacterales</taxon>
        <taxon>Roseobacteraceae</taxon>
        <taxon>Celeribacter</taxon>
    </lineage>
</organism>
<dbReference type="Pfam" id="PF22725">
    <property type="entry name" value="GFO_IDH_MocA_C3"/>
    <property type="match status" value="1"/>
</dbReference>
<evidence type="ECO:0000256" key="1">
    <source>
        <dbReference type="ARBA" id="ARBA00010928"/>
    </source>
</evidence>
<feature type="domain" description="Gfo/Idh/MocA-like oxidoreductase N-terminal" evidence="3">
    <location>
        <begin position="17"/>
        <end position="135"/>
    </location>
</feature>
<dbReference type="EMBL" id="FORH01000001">
    <property type="protein sequence ID" value="SFI50500.1"/>
    <property type="molecule type" value="Genomic_DNA"/>
</dbReference>
<dbReference type="OrthoDB" id="9815825at2"/>
<dbReference type="Gene3D" id="3.30.360.10">
    <property type="entry name" value="Dihydrodipicolinate Reductase, domain 2"/>
    <property type="match status" value="1"/>
</dbReference>
<dbReference type="AlphaFoldDB" id="A0A1I3IRL6"/>
<evidence type="ECO:0000256" key="2">
    <source>
        <dbReference type="ARBA" id="ARBA00023002"/>
    </source>
</evidence>
<proteinExistence type="inferred from homology"/>
<dbReference type="InterPro" id="IPR000683">
    <property type="entry name" value="Gfo/Idh/MocA-like_OxRdtase_N"/>
</dbReference>
<evidence type="ECO:0000259" key="4">
    <source>
        <dbReference type="Pfam" id="PF22725"/>
    </source>
</evidence>
<dbReference type="InterPro" id="IPR036291">
    <property type="entry name" value="NAD(P)-bd_dom_sf"/>
</dbReference>
<sequence length="336" mass="36219">MTQSPTDPQTGTDAGPLRIGVLGASHFALEHMARAIHEAEGAVLAALATSSLEKAAPFQAFAPDLEVFLDYQAMLASNAIDAVYIPLPNHLHVHWSLRALEAGKHVLCEKPLAATAGEIDALIAKRDETGLVCAEAYMIVHHPQWQRVKALLASGAIGELCRVEVGFSFDNSADADNIRNRPETAGGAMGDIGVYALGCVRYASGEEPREVTHADITYENGVDVTAEVSARFPSFDYHGYVSMRMAPFQEARFHGRKGVIKVAVPFNAGVAGMAALEITDADGVMRCEAFPTVRQYVCQVENFVASVRRGVAYPWTLEDARGTQAFIDQVFAKSRG</sequence>
<dbReference type="SUPFAM" id="SSF55347">
    <property type="entry name" value="Glyceraldehyde-3-phosphate dehydrogenase-like, C-terminal domain"/>
    <property type="match status" value="1"/>
</dbReference>
<name>A0A1I3IRL6_9RHOB</name>
<dbReference type="STRING" id="588602.SAMN04487991_0110"/>
<keyword evidence="2" id="KW-0560">Oxidoreductase</keyword>
<evidence type="ECO:0000313" key="5">
    <source>
        <dbReference type="EMBL" id="SFI50500.1"/>
    </source>
</evidence>
<dbReference type="PANTHER" id="PTHR22604:SF105">
    <property type="entry name" value="TRANS-1,2-DIHYDROBENZENE-1,2-DIOL DEHYDROGENASE"/>
    <property type="match status" value="1"/>
</dbReference>
<feature type="domain" description="GFO/IDH/MocA-like oxidoreductase" evidence="4">
    <location>
        <begin position="145"/>
        <end position="260"/>
    </location>
</feature>
<dbReference type="GO" id="GO:0000166">
    <property type="term" value="F:nucleotide binding"/>
    <property type="evidence" value="ECO:0007669"/>
    <property type="project" value="InterPro"/>
</dbReference>
<dbReference type="InterPro" id="IPR050984">
    <property type="entry name" value="Gfo/Idh/MocA_domain"/>
</dbReference>
<dbReference type="RefSeq" id="WP_090055580.1">
    <property type="nucleotide sequence ID" value="NZ_FORH01000001.1"/>
</dbReference>
<dbReference type="Proteomes" id="UP000199630">
    <property type="component" value="Unassembled WGS sequence"/>
</dbReference>
<evidence type="ECO:0000259" key="3">
    <source>
        <dbReference type="Pfam" id="PF01408"/>
    </source>
</evidence>
<reference evidence="6" key="1">
    <citation type="submission" date="2016-10" db="EMBL/GenBank/DDBJ databases">
        <authorList>
            <person name="Varghese N."/>
            <person name="Submissions S."/>
        </authorList>
    </citation>
    <scope>NUCLEOTIDE SEQUENCE [LARGE SCALE GENOMIC DNA]</scope>
    <source>
        <strain evidence="6">DSM 26471</strain>
    </source>
</reference>
<evidence type="ECO:0000313" key="6">
    <source>
        <dbReference type="Proteomes" id="UP000199630"/>
    </source>
</evidence>